<name>X0GVH7_FUSOX</name>
<dbReference type="EMBL" id="KK034568">
    <property type="protein sequence ID" value="EXL63920.1"/>
    <property type="molecule type" value="Genomic_DNA"/>
</dbReference>
<evidence type="ECO:0000313" key="1">
    <source>
        <dbReference type="EMBL" id="EXL63920.1"/>
    </source>
</evidence>
<dbReference type="HOGENOM" id="CLU_2084957_0_0_1"/>
<reference evidence="1" key="2">
    <citation type="submission" date="2014-03" db="EMBL/GenBank/DDBJ databases">
        <title>The Genome Annotation of Fusarium oxysporum PHW808.</title>
        <authorList>
            <consortium name="The Broad Institute Genomics Platform"/>
            <person name="Ma L.-J."/>
            <person name="Corby-Kistler H."/>
            <person name="Broz K."/>
            <person name="Gale L.R."/>
            <person name="Jonkers W."/>
            <person name="O'Donnell K."/>
            <person name="Ploetz R."/>
            <person name="Steinberg C."/>
            <person name="Schwartz D.C."/>
            <person name="VanEtten H."/>
            <person name="Zhou S."/>
            <person name="Young S.K."/>
            <person name="Zeng Q."/>
            <person name="Gargeya S."/>
            <person name="Fitzgerald M."/>
            <person name="Abouelleil A."/>
            <person name="Alvarado L."/>
            <person name="Chapman S.B."/>
            <person name="Gainer-Dewar J."/>
            <person name="Goldberg J."/>
            <person name="Griggs A."/>
            <person name="Gujja S."/>
            <person name="Hansen M."/>
            <person name="Howarth C."/>
            <person name="Imamovic A."/>
            <person name="Ireland A."/>
            <person name="Larimer J."/>
            <person name="McCowan C."/>
            <person name="Murphy C."/>
            <person name="Pearson M."/>
            <person name="Poon T.W."/>
            <person name="Priest M."/>
            <person name="Roberts A."/>
            <person name="Saif S."/>
            <person name="Shea T."/>
            <person name="Sykes S."/>
            <person name="Wortman J."/>
            <person name="Nusbaum C."/>
            <person name="Birren B."/>
        </authorList>
    </citation>
    <scope>NUCLEOTIDE SEQUENCE</scope>
    <source>
        <strain evidence="1">54008</strain>
    </source>
</reference>
<proteinExistence type="predicted"/>
<dbReference type="AlphaFoldDB" id="X0GVH7"/>
<reference evidence="1" key="1">
    <citation type="submission" date="2011-11" db="EMBL/GenBank/DDBJ databases">
        <title>The Genome Sequence of Fusarium oxysporum PHW808.</title>
        <authorList>
            <consortium name="The Broad Institute Genome Sequencing Platform"/>
            <person name="Ma L.-J."/>
            <person name="Gale L.R."/>
            <person name="Schwartz D.C."/>
            <person name="Zhou S."/>
            <person name="Corby-Kistler H."/>
            <person name="Young S.K."/>
            <person name="Zeng Q."/>
            <person name="Gargeya S."/>
            <person name="Fitzgerald M."/>
            <person name="Haas B."/>
            <person name="Abouelleil A."/>
            <person name="Alvarado L."/>
            <person name="Arachchi H.M."/>
            <person name="Berlin A."/>
            <person name="Brown A."/>
            <person name="Chapman S.B."/>
            <person name="Chen Z."/>
            <person name="Dunbar C."/>
            <person name="Freedman E."/>
            <person name="Gearin G."/>
            <person name="Goldberg J."/>
            <person name="Griggs A."/>
            <person name="Gujja S."/>
            <person name="Heiman D."/>
            <person name="Howarth C."/>
            <person name="Larson L."/>
            <person name="Lui A."/>
            <person name="MacDonald P.J.P."/>
            <person name="Montmayeur A."/>
            <person name="Murphy C."/>
            <person name="Neiman D."/>
            <person name="Pearson M."/>
            <person name="Priest M."/>
            <person name="Roberts A."/>
            <person name="Saif S."/>
            <person name="Shea T."/>
            <person name="Shenoy N."/>
            <person name="Sisk P."/>
            <person name="Stolte C."/>
            <person name="Sykes S."/>
            <person name="Wortman J."/>
            <person name="Nusbaum C."/>
            <person name="Birren B."/>
        </authorList>
    </citation>
    <scope>NUCLEOTIDE SEQUENCE [LARGE SCALE GENOMIC DNA]</scope>
    <source>
        <strain evidence="1">54008</strain>
    </source>
</reference>
<gene>
    <name evidence="1" type="ORF">FOPG_19807</name>
</gene>
<protein>
    <submittedName>
        <fullName evidence="1">Uncharacterized protein</fullName>
    </submittedName>
</protein>
<dbReference type="Proteomes" id="UP000030676">
    <property type="component" value="Unassembled WGS sequence"/>
</dbReference>
<accession>X0GVH7</accession>
<organism evidence="1">
    <name type="scientific">Fusarium oxysporum f. sp. conglutinans race 2 54008</name>
    <dbReference type="NCBI Taxonomy" id="1089457"/>
    <lineage>
        <taxon>Eukaryota</taxon>
        <taxon>Fungi</taxon>
        <taxon>Dikarya</taxon>
        <taxon>Ascomycota</taxon>
        <taxon>Pezizomycotina</taxon>
        <taxon>Sordariomycetes</taxon>
        <taxon>Hypocreomycetidae</taxon>
        <taxon>Hypocreales</taxon>
        <taxon>Nectriaceae</taxon>
        <taxon>Fusarium</taxon>
        <taxon>Fusarium oxysporum species complex</taxon>
    </lineage>
</organism>
<sequence length="117" mass="13424">MIPRPTRPALRWMSMWDTLAMSLIFPVWPMRSNIFSSWAPRNFQLRTNTANISPPMQESQMLTQGQHRQPSFSISLPSRTMARNLPIPTHLLCARLSTDSPSFSLSLSSLPRPWIES</sequence>